<evidence type="ECO:0000259" key="1">
    <source>
        <dbReference type="Pfam" id="PF08241"/>
    </source>
</evidence>
<dbReference type="Pfam" id="PF08241">
    <property type="entry name" value="Methyltransf_11"/>
    <property type="match status" value="1"/>
</dbReference>
<gene>
    <name evidence="2" type="ORF">DGD08_14240</name>
</gene>
<dbReference type="InterPro" id="IPR029063">
    <property type="entry name" value="SAM-dependent_MTases_sf"/>
</dbReference>
<dbReference type="Proteomes" id="UP000264071">
    <property type="component" value="Unassembled WGS sequence"/>
</dbReference>
<dbReference type="SUPFAM" id="SSF53335">
    <property type="entry name" value="S-adenosyl-L-methionine-dependent methyltransferases"/>
    <property type="match status" value="1"/>
</dbReference>
<feature type="domain" description="Methyltransferase type 11" evidence="1">
    <location>
        <begin position="66"/>
        <end position="157"/>
    </location>
</feature>
<dbReference type="EMBL" id="DPIY01000010">
    <property type="protein sequence ID" value="HCT58360.1"/>
    <property type="molecule type" value="Genomic_DNA"/>
</dbReference>
<dbReference type="CDD" id="cd02440">
    <property type="entry name" value="AdoMet_MTases"/>
    <property type="match status" value="1"/>
</dbReference>
<dbReference type="AlphaFoldDB" id="A0A3D4VB66"/>
<reference evidence="2 3" key="1">
    <citation type="journal article" date="2018" name="Nat. Biotechnol.">
        <title>A standardized bacterial taxonomy based on genome phylogeny substantially revises the tree of life.</title>
        <authorList>
            <person name="Parks D.H."/>
            <person name="Chuvochina M."/>
            <person name="Waite D.W."/>
            <person name="Rinke C."/>
            <person name="Skarshewski A."/>
            <person name="Chaumeil P.A."/>
            <person name="Hugenholtz P."/>
        </authorList>
    </citation>
    <scope>NUCLEOTIDE SEQUENCE [LARGE SCALE GENOMIC DNA]</scope>
    <source>
        <strain evidence="2">UBA8844</strain>
    </source>
</reference>
<protein>
    <submittedName>
        <fullName evidence="2">Methyltransferase domain-containing protein</fullName>
    </submittedName>
</protein>
<organism evidence="2 3">
    <name type="scientific">Gemmatimonas aurantiaca</name>
    <dbReference type="NCBI Taxonomy" id="173480"/>
    <lineage>
        <taxon>Bacteria</taxon>
        <taxon>Pseudomonadati</taxon>
        <taxon>Gemmatimonadota</taxon>
        <taxon>Gemmatimonadia</taxon>
        <taxon>Gemmatimonadales</taxon>
        <taxon>Gemmatimonadaceae</taxon>
        <taxon>Gemmatimonas</taxon>
    </lineage>
</organism>
<dbReference type="OMA" id="WAFRYQW"/>
<dbReference type="GO" id="GO:0008757">
    <property type="term" value="F:S-adenosylmethionine-dependent methyltransferase activity"/>
    <property type="evidence" value="ECO:0007669"/>
    <property type="project" value="InterPro"/>
</dbReference>
<evidence type="ECO:0000313" key="3">
    <source>
        <dbReference type="Proteomes" id="UP000264071"/>
    </source>
</evidence>
<dbReference type="InterPro" id="IPR013216">
    <property type="entry name" value="Methyltransf_11"/>
</dbReference>
<sequence>MLTPSKRRGEELLDDPAVDGGLALRSLRDVALANLFFGGRLVVLRAFGPLFEEWSRAPQSTPRTLLDLGTGLGDIPAAVVRAAHRRGIAMRALGLERTPLLARTAGAQCHAALVGDAMQLPLADASVDVVMCSQVLHHFDGAPADQLLRECTRVARHAVIVADLRRSWLAVGGLWSGSFLLGFHPVSRHDGMLSVLRGYTASELGTLVRRATGCTPLVRASLGFRLSATWRPPHSPRPA</sequence>
<keyword evidence="2" id="KW-0489">Methyltransferase</keyword>
<dbReference type="Gene3D" id="3.40.50.150">
    <property type="entry name" value="Vaccinia Virus protein VP39"/>
    <property type="match status" value="1"/>
</dbReference>
<evidence type="ECO:0000313" key="2">
    <source>
        <dbReference type="EMBL" id="HCT58360.1"/>
    </source>
</evidence>
<keyword evidence="2" id="KW-0808">Transferase</keyword>
<accession>A0A3D4VB66</accession>
<name>A0A3D4VB66_9BACT</name>
<dbReference type="GO" id="GO:0032259">
    <property type="term" value="P:methylation"/>
    <property type="evidence" value="ECO:0007669"/>
    <property type="project" value="UniProtKB-KW"/>
</dbReference>
<comment type="caution">
    <text evidence="2">The sequence shown here is derived from an EMBL/GenBank/DDBJ whole genome shotgun (WGS) entry which is preliminary data.</text>
</comment>
<proteinExistence type="predicted"/>